<gene>
    <name evidence="7" type="ORF">METZ01_LOCUS157565</name>
</gene>
<dbReference type="PANTHER" id="PTHR43472">
    <property type="entry name" value="PHOSPHORIBOSYLAMINE--GLYCINE LIGASE"/>
    <property type="match status" value="1"/>
</dbReference>
<organism evidence="7">
    <name type="scientific">marine metagenome</name>
    <dbReference type="NCBI Taxonomy" id="408172"/>
    <lineage>
        <taxon>unclassified sequences</taxon>
        <taxon>metagenomes</taxon>
        <taxon>ecological metagenomes</taxon>
    </lineage>
</organism>
<sequence length="412" mass="44559">MVLGVGGFAQAVMQILSDDGVEVSCALTRNYAHAAPAFAGPTHDLANADSLASLIEHQSVDLVLPMSIDWAKASWADSLLNSQAAVFSPTGDAMLIERDRDFARQLCQRFGVPFPASHVAHNRLDALEFLDRAPRAFVIKNPLCSPNSPVHTILCETPGDTRAWLERINYAEGVFLQEYLGRREAGHIALVANGEVHSLVTNQEYKRAHAGNMGIVAGAPMGGLAQADPVDRYGLAKALLHPLKPWFTQTGYTGPIQATGIFRDGQWHAIEYNIRLGITATPMILRMLENPAATLMRLANGESPEVRFRAGHEFGASMTLAGYGYPFVQLEGPSVPITLEGEPTCDVWWNEVAPNDGGALLATGHRVADVVAFGSDLSAALALANENIRRIRCLGSYFRPDIGQSLWPPGNE</sequence>
<evidence type="ECO:0000259" key="6">
    <source>
        <dbReference type="PROSITE" id="PS50975"/>
    </source>
</evidence>
<dbReference type="SUPFAM" id="SSF56059">
    <property type="entry name" value="Glutathione synthetase ATP-binding domain-like"/>
    <property type="match status" value="1"/>
</dbReference>
<dbReference type="SMART" id="SM01209">
    <property type="entry name" value="GARS_A"/>
    <property type="match status" value="1"/>
</dbReference>
<name>A0A382ATT7_9ZZZZ</name>
<dbReference type="UniPathway" id="UPA00074">
    <property type="reaction ID" value="UER00125"/>
</dbReference>
<dbReference type="Gene3D" id="3.30.470.20">
    <property type="entry name" value="ATP-grasp fold, B domain"/>
    <property type="match status" value="1"/>
</dbReference>
<dbReference type="GO" id="GO:0004637">
    <property type="term" value="F:phosphoribosylamine-glycine ligase activity"/>
    <property type="evidence" value="ECO:0007669"/>
    <property type="project" value="UniProtKB-EC"/>
</dbReference>
<dbReference type="InterPro" id="IPR037123">
    <property type="entry name" value="PRibGlycinamide_synth_C_sf"/>
</dbReference>
<reference evidence="7" key="1">
    <citation type="submission" date="2018-05" db="EMBL/GenBank/DDBJ databases">
        <authorList>
            <person name="Lanie J.A."/>
            <person name="Ng W.-L."/>
            <person name="Kazmierczak K.M."/>
            <person name="Andrzejewski T.M."/>
            <person name="Davidsen T.M."/>
            <person name="Wayne K.J."/>
            <person name="Tettelin H."/>
            <person name="Glass J.I."/>
            <person name="Rusch D."/>
            <person name="Podicherti R."/>
            <person name="Tsui H.-C.T."/>
            <person name="Winkler M.E."/>
        </authorList>
    </citation>
    <scope>NUCLEOTIDE SEQUENCE</scope>
</reference>
<dbReference type="PROSITE" id="PS50975">
    <property type="entry name" value="ATP_GRASP"/>
    <property type="match status" value="1"/>
</dbReference>
<dbReference type="AlphaFoldDB" id="A0A382ATT7"/>
<dbReference type="PANTHER" id="PTHR43472:SF1">
    <property type="entry name" value="PHOSPHORIBOSYLAMINE--GLYCINE LIGASE, CHLOROPLASTIC"/>
    <property type="match status" value="1"/>
</dbReference>
<evidence type="ECO:0000256" key="3">
    <source>
        <dbReference type="ARBA" id="ARBA00038345"/>
    </source>
</evidence>
<dbReference type="GO" id="GO:0005524">
    <property type="term" value="F:ATP binding"/>
    <property type="evidence" value="ECO:0007669"/>
    <property type="project" value="InterPro"/>
</dbReference>
<proteinExistence type="inferred from homology"/>
<dbReference type="InterPro" id="IPR011761">
    <property type="entry name" value="ATP-grasp"/>
</dbReference>
<accession>A0A382ATT7</accession>
<feature type="domain" description="ATP-grasp" evidence="6">
    <location>
        <begin position="104"/>
        <end position="300"/>
    </location>
</feature>
<comment type="pathway">
    <text evidence="1">Purine metabolism; IMP biosynthesis via de novo pathway; N(1)-(5-phospho-D-ribosyl)glycinamide from 5-phospho-alpha-D-ribose 1-diphosphate: step 2/2.</text>
</comment>
<dbReference type="InterPro" id="IPR000115">
    <property type="entry name" value="PRibGlycinamide_synth"/>
</dbReference>
<evidence type="ECO:0000256" key="5">
    <source>
        <dbReference type="ARBA" id="ARBA00042864"/>
    </source>
</evidence>
<dbReference type="InterPro" id="IPR011054">
    <property type="entry name" value="Rudment_hybrid_motif"/>
</dbReference>
<evidence type="ECO:0000256" key="2">
    <source>
        <dbReference type="ARBA" id="ARBA00013255"/>
    </source>
</evidence>
<dbReference type="EMBL" id="UINC01026734">
    <property type="protein sequence ID" value="SVB04711.1"/>
    <property type="molecule type" value="Genomic_DNA"/>
</dbReference>
<dbReference type="GO" id="GO:0009113">
    <property type="term" value="P:purine nucleobase biosynthetic process"/>
    <property type="evidence" value="ECO:0007669"/>
    <property type="project" value="InterPro"/>
</dbReference>
<dbReference type="SUPFAM" id="SSF51246">
    <property type="entry name" value="Rudiment single hybrid motif"/>
    <property type="match status" value="1"/>
</dbReference>
<protein>
    <recommendedName>
        <fullName evidence="2">phosphoribosylamine--glycine ligase</fullName>
        <ecNumber evidence="2">6.3.4.13</ecNumber>
    </recommendedName>
    <alternativeName>
        <fullName evidence="4">Glycinamide ribonucleotide synthetase</fullName>
    </alternativeName>
    <alternativeName>
        <fullName evidence="5">Phosphoribosylglycinamide synthetase</fullName>
    </alternativeName>
</protein>
<dbReference type="SMART" id="SM01210">
    <property type="entry name" value="GARS_C"/>
    <property type="match status" value="1"/>
</dbReference>
<evidence type="ECO:0000256" key="1">
    <source>
        <dbReference type="ARBA" id="ARBA00005174"/>
    </source>
</evidence>
<comment type="similarity">
    <text evidence="3">Belongs to the GARS family.</text>
</comment>
<evidence type="ECO:0000256" key="4">
    <source>
        <dbReference type="ARBA" id="ARBA00042242"/>
    </source>
</evidence>
<dbReference type="Gene3D" id="3.90.600.10">
    <property type="entry name" value="Phosphoribosylglycinamide synthetase, C-terminal domain"/>
    <property type="match status" value="1"/>
</dbReference>
<dbReference type="GO" id="GO:0006189">
    <property type="term" value="P:'de novo' IMP biosynthetic process"/>
    <property type="evidence" value="ECO:0007669"/>
    <property type="project" value="UniProtKB-UniPathway"/>
</dbReference>
<evidence type="ECO:0000313" key="7">
    <source>
        <dbReference type="EMBL" id="SVB04711.1"/>
    </source>
</evidence>
<dbReference type="GO" id="GO:0046872">
    <property type="term" value="F:metal ion binding"/>
    <property type="evidence" value="ECO:0007669"/>
    <property type="project" value="InterPro"/>
</dbReference>
<dbReference type="EC" id="6.3.4.13" evidence="2"/>
<dbReference type="InterPro" id="IPR020560">
    <property type="entry name" value="PRibGlycinamide_synth_C-dom"/>
</dbReference>